<accession>A0A815BJW3</accession>
<dbReference type="OrthoDB" id="10061977at2759"/>
<feature type="compositionally biased region" description="Basic and acidic residues" evidence="1">
    <location>
        <begin position="392"/>
        <end position="411"/>
    </location>
</feature>
<name>A0A815BJW3_9BILA</name>
<proteinExistence type="predicted"/>
<dbReference type="Proteomes" id="UP000663882">
    <property type="component" value="Unassembled WGS sequence"/>
</dbReference>
<protein>
    <submittedName>
        <fullName evidence="2">Uncharacterized protein</fullName>
    </submittedName>
</protein>
<organism evidence="2 3">
    <name type="scientific">Rotaria sordida</name>
    <dbReference type="NCBI Taxonomy" id="392033"/>
    <lineage>
        <taxon>Eukaryota</taxon>
        <taxon>Metazoa</taxon>
        <taxon>Spiralia</taxon>
        <taxon>Gnathifera</taxon>
        <taxon>Rotifera</taxon>
        <taxon>Eurotatoria</taxon>
        <taxon>Bdelloidea</taxon>
        <taxon>Philodinida</taxon>
        <taxon>Philodinidae</taxon>
        <taxon>Rotaria</taxon>
    </lineage>
</organism>
<comment type="caution">
    <text evidence="2">The sequence shown here is derived from an EMBL/GenBank/DDBJ whole genome shotgun (WGS) entry which is preliminary data.</text>
</comment>
<sequence>MNRSHQLLIVRYTSKIQFKTGFVFICENEFRRNQVRGIPKVRDCAGNSRLYLGGSVSALANTLIEFSIVFNGPDECFYKAPFKFVRNDGQTIKFENPAIFDLSQDATNDNGFLALEMAICKSRNSMFECSDGQNNGICQIERFPSSNTVKIDHEQLSLWKINENRNSTNETFKPITPTKLAKFLKVYTVYIIGRETYLDADKGQYVPENNFRILSNAFTPNSLCKAAQSNNSLSGLHITQVKLSQNENINQYDLQVSVIIPEMYRCTQLKNKYLEVKICTGNEQDLNIHPDDKLLDNQTPVDSRLIPVDEYNSTFVFNIIKLTGKEYVINFISNQTQPIPSTIQTITFNNVSFASSEEVHTISSQESDSSPDDDNSTDDHCAESSTHVKQSYQKETHERTESPEQKIQKTDIVDTAFDDMKCLID</sequence>
<dbReference type="EMBL" id="CAJNOO010002465">
    <property type="protein sequence ID" value="CAF1270663.1"/>
    <property type="molecule type" value="Genomic_DNA"/>
</dbReference>
<feature type="region of interest" description="Disordered" evidence="1">
    <location>
        <begin position="358"/>
        <end position="411"/>
    </location>
</feature>
<gene>
    <name evidence="2" type="ORF">RFH988_LOCUS28172</name>
</gene>
<evidence type="ECO:0000256" key="1">
    <source>
        <dbReference type="SAM" id="MobiDB-lite"/>
    </source>
</evidence>
<evidence type="ECO:0000313" key="2">
    <source>
        <dbReference type="EMBL" id="CAF1270663.1"/>
    </source>
</evidence>
<reference evidence="2" key="1">
    <citation type="submission" date="2021-02" db="EMBL/GenBank/DDBJ databases">
        <authorList>
            <person name="Nowell W R."/>
        </authorList>
    </citation>
    <scope>NUCLEOTIDE SEQUENCE</scope>
</reference>
<dbReference type="AlphaFoldDB" id="A0A815BJW3"/>
<evidence type="ECO:0000313" key="3">
    <source>
        <dbReference type="Proteomes" id="UP000663882"/>
    </source>
</evidence>